<name>A0A8J5PH36_FUSOX</name>
<reference evidence="2" key="1">
    <citation type="submission" date="2021-04" db="EMBL/GenBank/DDBJ databases">
        <title>First draft genome resource for Brassicaceae pathogens Fusarium oxysporum f. sp. raphani and Fusarium oxysporum f. sp. rapae.</title>
        <authorList>
            <person name="Asai S."/>
        </authorList>
    </citation>
    <scope>NUCLEOTIDE SEQUENCE</scope>
    <source>
        <strain evidence="2">Tf1262</strain>
    </source>
</reference>
<protein>
    <submittedName>
        <fullName evidence="2">Uncharacterized protein</fullName>
    </submittedName>
</protein>
<dbReference type="EMBL" id="JAELUR010000015">
    <property type="protein sequence ID" value="KAG7423476.1"/>
    <property type="molecule type" value="Genomic_DNA"/>
</dbReference>
<accession>A0A8J5PH36</accession>
<gene>
    <name evidence="2" type="ORF">Forpi1262_v015431</name>
</gene>
<sequence>MPSSSNISHYNTGTQSPTSFDSKTAALNIKKCHVEIRLYQTLVLIRLQGQSAIVNRNYLSFQAGDFNAHPLRLVSGLDYRF</sequence>
<evidence type="ECO:0000256" key="1">
    <source>
        <dbReference type="SAM" id="MobiDB-lite"/>
    </source>
</evidence>
<evidence type="ECO:0000313" key="3">
    <source>
        <dbReference type="Proteomes" id="UP000693942"/>
    </source>
</evidence>
<evidence type="ECO:0000313" key="2">
    <source>
        <dbReference type="EMBL" id="KAG7423476.1"/>
    </source>
</evidence>
<organism evidence="2 3">
    <name type="scientific">Fusarium oxysporum f. sp. raphani</name>
    <dbReference type="NCBI Taxonomy" id="96318"/>
    <lineage>
        <taxon>Eukaryota</taxon>
        <taxon>Fungi</taxon>
        <taxon>Dikarya</taxon>
        <taxon>Ascomycota</taxon>
        <taxon>Pezizomycotina</taxon>
        <taxon>Sordariomycetes</taxon>
        <taxon>Hypocreomycetidae</taxon>
        <taxon>Hypocreales</taxon>
        <taxon>Nectriaceae</taxon>
        <taxon>Fusarium</taxon>
        <taxon>Fusarium oxysporum species complex</taxon>
    </lineage>
</organism>
<proteinExistence type="predicted"/>
<comment type="caution">
    <text evidence="2">The sequence shown here is derived from an EMBL/GenBank/DDBJ whole genome shotgun (WGS) entry which is preliminary data.</text>
</comment>
<dbReference type="AlphaFoldDB" id="A0A8J5PH36"/>
<dbReference type="Proteomes" id="UP000693942">
    <property type="component" value="Unassembled WGS sequence"/>
</dbReference>
<feature type="region of interest" description="Disordered" evidence="1">
    <location>
        <begin position="1"/>
        <end position="20"/>
    </location>
</feature>